<reference evidence="1 2" key="1">
    <citation type="submission" date="2024-02" db="EMBL/GenBank/DDBJ databases">
        <authorList>
            <person name="Chen Y."/>
            <person name="Shah S."/>
            <person name="Dougan E. K."/>
            <person name="Thang M."/>
            <person name="Chan C."/>
        </authorList>
    </citation>
    <scope>NUCLEOTIDE SEQUENCE [LARGE SCALE GENOMIC DNA]</scope>
</reference>
<dbReference type="EMBL" id="CAXAMM010008986">
    <property type="protein sequence ID" value="CAK9019033.1"/>
    <property type="molecule type" value="Genomic_DNA"/>
</dbReference>
<accession>A0ABP0JX27</accession>
<sequence>MDLPDGPAIALQEQNPNGNLTNLTNEKETEMTSLRTVLQEAVTGERSEAWSRLAAQEGVVGRALERFAEAEVSGLGPLKSDEARQRREVVLEVLGDKFARGHERDRKLLFVPFLAPQVRKEMESETRKRLKAFLEVELKGVRDPELTSELEQACLRLGKERGERAEALGGVLGDLFAGRGFELPLCMDDSEETEPPDFESFLLRCQGRWLPRSLRKFLLWRALSSHVHVEDCERDLLTGLEDRALPVSDNDGARLDPSHSKIHNLITRLIEENSHDHVLGRGMGLEAKRGVLKRAERLLNQFYVMRGEYNASVVRVLLPVLADFREDATVDDTKMLALFDALRKQLPSRREAPAVAKAVWATVVRRSPDLVDDVRNLIERSRANAVVASNQGCEPHELVVEWVQVAFVGILQPKAVQFAWTQCLLGGTWDVDKFARIAAEVLMLLSPWIRVAQTLAET</sequence>
<organism evidence="1 2">
    <name type="scientific">Durusdinium trenchii</name>
    <dbReference type="NCBI Taxonomy" id="1381693"/>
    <lineage>
        <taxon>Eukaryota</taxon>
        <taxon>Sar</taxon>
        <taxon>Alveolata</taxon>
        <taxon>Dinophyceae</taxon>
        <taxon>Suessiales</taxon>
        <taxon>Symbiodiniaceae</taxon>
        <taxon>Durusdinium</taxon>
    </lineage>
</organism>
<evidence type="ECO:0008006" key="3">
    <source>
        <dbReference type="Google" id="ProtNLM"/>
    </source>
</evidence>
<name>A0ABP0JX27_9DINO</name>
<evidence type="ECO:0000313" key="2">
    <source>
        <dbReference type="Proteomes" id="UP001642464"/>
    </source>
</evidence>
<evidence type="ECO:0000313" key="1">
    <source>
        <dbReference type="EMBL" id="CAK9019033.1"/>
    </source>
</evidence>
<proteinExistence type="predicted"/>
<dbReference type="Proteomes" id="UP001642464">
    <property type="component" value="Unassembled WGS sequence"/>
</dbReference>
<protein>
    <recommendedName>
        <fullName evidence="3">HEAT repeat-containing protein 1</fullName>
    </recommendedName>
</protein>
<gene>
    <name evidence="1" type="ORF">SCF082_LOCUS14343</name>
</gene>
<comment type="caution">
    <text evidence="1">The sequence shown here is derived from an EMBL/GenBank/DDBJ whole genome shotgun (WGS) entry which is preliminary data.</text>
</comment>
<keyword evidence="2" id="KW-1185">Reference proteome</keyword>